<dbReference type="Proteomes" id="UP000801492">
    <property type="component" value="Unassembled WGS sequence"/>
</dbReference>
<dbReference type="SUPFAM" id="SSF46689">
    <property type="entry name" value="Homeodomain-like"/>
    <property type="match status" value="1"/>
</dbReference>
<dbReference type="Gene3D" id="1.10.10.60">
    <property type="entry name" value="Homeodomain-like"/>
    <property type="match status" value="1"/>
</dbReference>
<organism evidence="5 6">
    <name type="scientific">Ignelater luminosus</name>
    <name type="common">Cucubano</name>
    <name type="synonym">Pyrophorus luminosus</name>
    <dbReference type="NCBI Taxonomy" id="2038154"/>
    <lineage>
        <taxon>Eukaryota</taxon>
        <taxon>Metazoa</taxon>
        <taxon>Ecdysozoa</taxon>
        <taxon>Arthropoda</taxon>
        <taxon>Hexapoda</taxon>
        <taxon>Insecta</taxon>
        <taxon>Pterygota</taxon>
        <taxon>Neoptera</taxon>
        <taxon>Endopterygota</taxon>
        <taxon>Coleoptera</taxon>
        <taxon>Polyphaga</taxon>
        <taxon>Elateriformia</taxon>
        <taxon>Elateroidea</taxon>
        <taxon>Elateridae</taxon>
        <taxon>Agrypninae</taxon>
        <taxon>Pyrophorini</taxon>
        <taxon>Ignelater</taxon>
    </lineage>
</organism>
<dbReference type="InterPro" id="IPR036397">
    <property type="entry name" value="RNaseH_sf"/>
</dbReference>
<evidence type="ECO:0000313" key="5">
    <source>
        <dbReference type="EMBL" id="KAF2897875.1"/>
    </source>
</evidence>
<dbReference type="GO" id="GO:0005634">
    <property type="term" value="C:nucleus"/>
    <property type="evidence" value="ECO:0007669"/>
    <property type="project" value="UniProtKB-SubCell"/>
</dbReference>
<dbReference type="InterPro" id="IPR007889">
    <property type="entry name" value="HTH_Psq"/>
</dbReference>
<dbReference type="InterPro" id="IPR004875">
    <property type="entry name" value="DDE_SF_endonuclease_dom"/>
</dbReference>
<dbReference type="EMBL" id="VTPC01003889">
    <property type="protein sequence ID" value="KAF2897875.1"/>
    <property type="molecule type" value="Genomic_DNA"/>
</dbReference>
<evidence type="ECO:0000256" key="2">
    <source>
        <dbReference type="SAM" id="MobiDB-lite"/>
    </source>
</evidence>
<gene>
    <name evidence="5" type="ORF">ILUMI_08299</name>
</gene>
<dbReference type="AlphaFoldDB" id="A0A8K0D1W3"/>
<dbReference type="PANTHER" id="PTHR19303">
    <property type="entry name" value="TRANSPOSON"/>
    <property type="match status" value="1"/>
</dbReference>
<feature type="compositionally biased region" description="Polar residues" evidence="2">
    <location>
        <begin position="474"/>
        <end position="491"/>
    </location>
</feature>
<dbReference type="Gene3D" id="3.30.40.10">
    <property type="entry name" value="Zinc/RING finger domain, C3HC4 (zinc finger)"/>
    <property type="match status" value="1"/>
</dbReference>
<dbReference type="Pfam" id="PF05225">
    <property type="entry name" value="HTH_psq"/>
    <property type="match status" value="1"/>
</dbReference>
<sequence length="642" mass="72286">CVIIQIMVRNYIRKTKRQTWDANVMQTALNEIANGMPFKRASKIFNLPLTTLKRRAKGQNKLAKGNSKHLGRCISTLPEEIETSLKNYALEMEDCLFGLTKKDICKMAYQLAERNGIQHKFSRDKKAAGTAWFKEFLRRNPELSFRTPEATSAARARGFNKEAVAKFFYTLEEIMRVHNITDPMRIYNMDESGIQTVPSKVSKIVAHKGRKQVGFLTSAERGQNISIVLCLNATGQFIPPAIIFPRKRHNDLLYQGLPYGTLCLHNESGYMKSDTFVKFLEHFQKHCQSSVDKKVLLILDGHVTHQTVEAIEYCRSNGIIMLSFPPHCTHEMQPLDVAVFSPLMTYYNEELNLWLKANPGKIVTLYNVGPLFGKAYRRAATLNNGLSGFEKTGIFHYNPNILPDWKFKPSCTTDRPMVASTDHTMTTSNGDPLPTTNCEKNAESQREETPSSQLQKPGHSTMKSKKNFVKAKYETSSSETDEWQASGNSSDDVSIFDENESSVSIVSPSQNNLNENKKIVTPFDISPLPVAPPQSRSSRQSKGATVITSSPNYLLAKERLSTRMKTSQATNIARKKLFSKTKANKKKRHEEDDAACIFCCELFSTSAAKEEWIKCNSCQKWAHALCAGVSVGKKAYVCDFCV</sequence>
<feature type="non-terminal residue" evidence="5">
    <location>
        <position position="642"/>
    </location>
</feature>
<dbReference type="InterPro" id="IPR011011">
    <property type="entry name" value="Znf_FYVE_PHD"/>
</dbReference>
<evidence type="ECO:0000256" key="1">
    <source>
        <dbReference type="ARBA" id="ARBA00004123"/>
    </source>
</evidence>
<keyword evidence="6" id="KW-1185">Reference proteome</keyword>
<protein>
    <recommendedName>
        <fullName evidence="7">HTH CENPB-type domain-containing protein</fullName>
    </recommendedName>
</protein>
<proteinExistence type="predicted"/>
<reference evidence="5" key="1">
    <citation type="submission" date="2019-08" db="EMBL/GenBank/DDBJ databases">
        <title>The genome of the North American firefly Photinus pyralis.</title>
        <authorList>
            <consortium name="Photinus pyralis genome working group"/>
            <person name="Fallon T.R."/>
            <person name="Sander Lower S.E."/>
            <person name="Weng J.-K."/>
        </authorList>
    </citation>
    <scope>NUCLEOTIDE SEQUENCE</scope>
    <source>
        <strain evidence="5">TRF0915ILg1</strain>
        <tissue evidence="5">Whole body</tissue>
    </source>
</reference>
<dbReference type="InterPro" id="IPR009057">
    <property type="entry name" value="Homeodomain-like_sf"/>
</dbReference>
<evidence type="ECO:0000259" key="4">
    <source>
        <dbReference type="Pfam" id="PF05225"/>
    </source>
</evidence>
<dbReference type="GO" id="GO:0003677">
    <property type="term" value="F:DNA binding"/>
    <property type="evidence" value="ECO:0007669"/>
    <property type="project" value="InterPro"/>
</dbReference>
<feature type="domain" description="HTH psq-type" evidence="4">
    <location>
        <begin position="25"/>
        <end position="60"/>
    </location>
</feature>
<feature type="region of interest" description="Disordered" evidence="2">
    <location>
        <begin position="416"/>
        <end position="491"/>
    </location>
</feature>
<dbReference type="Gene3D" id="3.30.420.10">
    <property type="entry name" value="Ribonuclease H-like superfamily/Ribonuclease H"/>
    <property type="match status" value="1"/>
</dbReference>
<dbReference type="Pfam" id="PF03184">
    <property type="entry name" value="DDE_1"/>
    <property type="match status" value="1"/>
</dbReference>
<dbReference type="OrthoDB" id="6258697at2759"/>
<feature type="domain" description="DDE-1" evidence="3">
    <location>
        <begin position="224"/>
        <end position="358"/>
    </location>
</feature>
<dbReference type="CDD" id="cd15517">
    <property type="entry name" value="PHD_TCF19_like"/>
    <property type="match status" value="1"/>
</dbReference>
<dbReference type="SUPFAM" id="SSF57903">
    <property type="entry name" value="FYVE/PHD zinc finger"/>
    <property type="match status" value="1"/>
</dbReference>
<comment type="subcellular location">
    <subcellularLocation>
        <location evidence="1">Nucleus</location>
    </subcellularLocation>
</comment>
<evidence type="ECO:0000313" key="6">
    <source>
        <dbReference type="Proteomes" id="UP000801492"/>
    </source>
</evidence>
<comment type="caution">
    <text evidence="5">The sequence shown here is derived from an EMBL/GenBank/DDBJ whole genome shotgun (WGS) entry which is preliminary data.</text>
</comment>
<evidence type="ECO:0000259" key="3">
    <source>
        <dbReference type="Pfam" id="PF03184"/>
    </source>
</evidence>
<evidence type="ECO:0008006" key="7">
    <source>
        <dbReference type="Google" id="ProtNLM"/>
    </source>
</evidence>
<feature type="compositionally biased region" description="Basic and acidic residues" evidence="2">
    <location>
        <begin position="440"/>
        <end position="449"/>
    </location>
</feature>
<dbReference type="InterPro" id="IPR050863">
    <property type="entry name" value="CenT-Element_Derived"/>
</dbReference>
<name>A0A8K0D1W3_IGNLU</name>
<dbReference type="PANTHER" id="PTHR19303:SF71">
    <property type="entry name" value="ZINC FINGER PHD-TYPE DOMAIN-CONTAINING PROTEIN"/>
    <property type="match status" value="1"/>
</dbReference>
<dbReference type="InterPro" id="IPR013083">
    <property type="entry name" value="Znf_RING/FYVE/PHD"/>
</dbReference>
<accession>A0A8K0D1W3</accession>
<feature type="compositionally biased region" description="Polar residues" evidence="2">
    <location>
        <begin position="421"/>
        <end position="439"/>
    </location>
</feature>